<evidence type="ECO:0000256" key="4">
    <source>
        <dbReference type="ARBA" id="ARBA00022694"/>
    </source>
</evidence>
<keyword evidence="5 9" id="KW-0548">Nucleotidyltransferase</keyword>
<dbReference type="GO" id="GO:0005524">
    <property type="term" value="F:ATP binding"/>
    <property type="evidence" value="ECO:0007669"/>
    <property type="project" value="UniProtKB-UniRule"/>
</dbReference>
<comment type="similarity">
    <text evidence="9">Belongs to the SUA5 family. TsaC subfamily.</text>
</comment>
<protein>
    <recommendedName>
        <fullName evidence="9">Threonylcarbamoyl-AMP synthase</fullName>
        <shortName evidence="9">TC-AMP synthase</shortName>
        <ecNumber evidence="9">2.7.7.87</ecNumber>
    </recommendedName>
    <alternativeName>
        <fullName evidence="9">L-threonylcarbamoyladenylate synthase</fullName>
    </alternativeName>
    <alternativeName>
        <fullName evidence="9">t(6)A37 threonylcarbamoyladenosine biosynthesis protein TsaC</fullName>
    </alternativeName>
    <alternativeName>
        <fullName evidence="9">tRNA threonylcarbamoyladenosine biosynthesis protein TsaC</fullName>
    </alternativeName>
</protein>
<gene>
    <name evidence="9" type="primary">tsaC</name>
    <name evidence="12" type="ORF">DXX92_00125</name>
    <name evidence="11" type="ORF">DXX94_11190</name>
</gene>
<comment type="catalytic activity">
    <reaction evidence="8 9">
        <text>L-threonine + hydrogencarbonate + ATP = L-threonylcarbamoyladenylate + diphosphate + H2O</text>
        <dbReference type="Rhea" id="RHEA:36407"/>
        <dbReference type="ChEBI" id="CHEBI:15377"/>
        <dbReference type="ChEBI" id="CHEBI:17544"/>
        <dbReference type="ChEBI" id="CHEBI:30616"/>
        <dbReference type="ChEBI" id="CHEBI:33019"/>
        <dbReference type="ChEBI" id="CHEBI:57926"/>
        <dbReference type="ChEBI" id="CHEBI:73682"/>
        <dbReference type="EC" id="2.7.7.87"/>
    </reaction>
</comment>
<evidence type="ECO:0000313" key="11">
    <source>
        <dbReference type="EMBL" id="REL31230.1"/>
    </source>
</evidence>
<reference evidence="13 14" key="1">
    <citation type="submission" date="2018-08" db="EMBL/GenBank/DDBJ databases">
        <title>Thalassotalea euphylliae genome.</title>
        <authorList>
            <person name="Summers S."/>
            <person name="Rice S.A."/>
            <person name="Freckelton M.L."/>
            <person name="Nedved B.T."/>
            <person name="Hadfield M.G."/>
        </authorList>
    </citation>
    <scope>NUCLEOTIDE SEQUENCE [LARGE SCALE GENOMIC DNA]</scope>
    <source>
        <strain evidence="12 14">H2</strain>
        <strain evidence="13">H3</strain>
    </source>
</reference>
<dbReference type="Proteomes" id="UP000256899">
    <property type="component" value="Unassembled WGS sequence"/>
</dbReference>
<dbReference type="NCBIfam" id="TIGR00057">
    <property type="entry name" value="L-threonylcarbamoyladenylate synthase"/>
    <property type="match status" value="1"/>
</dbReference>
<reference evidence="11" key="2">
    <citation type="submission" date="2018-08" db="EMBL/GenBank/DDBJ databases">
        <authorList>
            <person name="Ferrada E.E."/>
            <person name="Latorre B.A."/>
        </authorList>
    </citation>
    <scope>NUCLEOTIDE SEQUENCE</scope>
    <source>
        <strain evidence="11">H3</strain>
    </source>
</reference>
<evidence type="ECO:0000256" key="5">
    <source>
        <dbReference type="ARBA" id="ARBA00022695"/>
    </source>
</evidence>
<dbReference type="EMBL" id="QUOT01000001">
    <property type="protein sequence ID" value="REL31230.1"/>
    <property type="molecule type" value="Genomic_DNA"/>
</dbReference>
<evidence type="ECO:0000256" key="2">
    <source>
        <dbReference type="ARBA" id="ARBA00022490"/>
    </source>
</evidence>
<evidence type="ECO:0000313" key="12">
    <source>
        <dbReference type="EMBL" id="REL33889.1"/>
    </source>
</evidence>
<evidence type="ECO:0000313" key="14">
    <source>
        <dbReference type="Proteomes" id="UP000256999"/>
    </source>
</evidence>
<evidence type="ECO:0000313" key="13">
    <source>
        <dbReference type="Proteomes" id="UP000256899"/>
    </source>
</evidence>
<dbReference type="GO" id="GO:0002949">
    <property type="term" value="P:tRNA threonylcarbamoyladenosine modification"/>
    <property type="evidence" value="ECO:0007669"/>
    <property type="project" value="UniProtKB-UniRule"/>
</dbReference>
<evidence type="ECO:0000256" key="6">
    <source>
        <dbReference type="ARBA" id="ARBA00022741"/>
    </source>
</evidence>
<evidence type="ECO:0000256" key="9">
    <source>
        <dbReference type="HAMAP-Rule" id="MF_01852"/>
    </source>
</evidence>
<dbReference type="SUPFAM" id="SSF55821">
    <property type="entry name" value="YrdC/RibB"/>
    <property type="match status" value="1"/>
</dbReference>
<dbReference type="AlphaFoldDB" id="A0A3E0UAD4"/>
<dbReference type="RefSeq" id="WP_115998570.1">
    <property type="nucleotide sequence ID" value="NZ_QUOT01000001.1"/>
</dbReference>
<dbReference type="Pfam" id="PF01300">
    <property type="entry name" value="Sua5_yciO_yrdC"/>
    <property type="match status" value="1"/>
</dbReference>
<organism evidence="12 14">
    <name type="scientific">Thalassotalea euphylliae</name>
    <dbReference type="NCBI Taxonomy" id="1655234"/>
    <lineage>
        <taxon>Bacteria</taxon>
        <taxon>Pseudomonadati</taxon>
        <taxon>Pseudomonadota</taxon>
        <taxon>Gammaproteobacteria</taxon>
        <taxon>Alteromonadales</taxon>
        <taxon>Colwelliaceae</taxon>
        <taxon>Thalassotalea</taxon>
    </lineage>
</organism>
<comment type="subcellular location">
    <subcellularLocation>
        <location evidence="1 9">Cytoplasm</location>
    </subcellularLocation>
</comment>
<dbReference type="Proteomes" id="UP000256999">
    <property type="component" value="Unassembled WGS sequence"/>
</dbReference>
<dbReference type="GO" id="GO:0061710">
    <property type="term" value="F:L-threonylcarbamoyladenylate synthase"/>
    <property type="evidence" value="ECO:0007669"/>
    <property type="project" value="UniProtKB-EC"/>
</dbReference>
<dbReference type="InterPro" id="IPR050156">
    <property type="entry name" value="TC-AMP_synthase_SUA5"/>
</dbReference>
<keyword evidence="6 9" id="KW-0547">Nucleotide-binding</keyword>
<dbReference type="InterPro" id="IPR017945">
    <property type="entry name" value="DHBP_synth_RibB-like_a/b_dom"/>
</dbReference>
<comment type="function">
    <text evidence="9">Required for the formation of a threonylcarbamoyl group on adenosine at position 37 (t(6)A37) in tRNAs that read codons beginning with adenine. Catalyzes the conversion of L-threonine, HCO(3)(-)/CO(2) and ATP to give threonylcarbamoyl-AMP (TC-AMP) as the acyladenylate intermediate, with the release of diphosphate.</text>
</comment>
<evidence type="ECO:0000256" key="1">
    <source>
        <dbReference type="ARBA" id="ARBA00004496"/>
    </source>
</evidence>
<keyword evidence="7 9" id="KW-0067">ATP-binding</keyword>
<dbReference type="InterPro" id="IPR006070">
    <property type="entry name" value="Sua5-like_dom"/>
</dbReference>
<dbReference type="PANTHER" id="PTHR17490">
    <property type="entry name" value="SUA5"/>
    <property type="match status" value="1"/>
</dbReference>
<feature type="domain" description="YrdC-like" evidence="10">
    <location>
        <begin position="1"/>
        <end position="181"/>
    </location>
</feature>
<evidence type="ECO:0000256" key="3">
    <source>
        <dbReference type="ARBA" id="ARBA00022679"/>
    </source>
</evidence>
<dbReference type="EMBL" id="QUOV01000001">
    <property type="protein sequence ID" value="REL33889.1"/>
    <property type="molecule type" value="Genomic_DNA"/>
</dbReference>
<evidence type="ECO:0000256" key="7">
    <source>
        <dbReference type="ARBA" id="ARBA00022840"/>
    </source>
</evidence>
<dbReference type="GO" id="GO:0000049">
    <property type="term" value="F:tRNA binding"/>
    <property type="evidence" value="ECO:0007669"/>
    <property type="project" value="TreeGrafter"/>
</dbReference>
<dbReference type="FunFam" id="3.90.870.10:FF:000004">
    <property type="entry name" value="Threonylcarbamoyl-AMP synthase"/>
    <property type="match status" value="1"/>
</dbReference>
<evidence type="ECO:0000259" key="10">
    <source>
        <dbReference type="PROSITE" id="PS51163"/>
    </source>
</evidence>
<dbReference type="GO" id="GO:0005737">
    <property type="term" value="C:cytoplasm"/>
    <property type="evidence" value="ECO:0007669"/>
    <property type="project" value="UniProtKB-SubCell"/>
</dbReference>
<keyword evidence="13" id="KW-1185">Reference proteome</keyword>
<keyword evidence="3 9" id="KW-0808">Transferase</keyword>
<dbReference type="PANTHER" id="PTHR17490:SF18">
    <property type="entry name" value="THREONYLCARBAMOYL-AMP SYNTHASE"/>
    <property type="match status" value="1"/>
</dbReference>
<dbReference type="OrthoDB" id="9814580at2"/>
<proteinExistence type="inferred from homology"/>
<dbReference type="Gene3D" id="3.90.870.10">
    <property type="entry name" value="DHBP synthase"/>
    <property type="match status" value="1"/>
</dbReference>
<sequence length="181" mass="19884">MTNPVDVFEQGGLIAYPTEAVFGLGCDPDNEQAVHKLLDVKQRPVEKGLILLAASYEQLKPYVDDLVLSSEQRDKILFRWPDGITQVLPCHPNTPKWLTGSFTTIAVRVTTQPDVVALCNQTNKPIVSTSANLSGQPPCQTWQQVEEALAGRLDHVIKGETLGFEQPSTIIDGLTGEIFRS</sequence>
<comment type="caution">
    <text evidence="12">The sequence shown here is derived from an EMBL/GenBank/DDBJ whole genome shotgun (WGS) entry which is preliminary data.</text>
</comment>
<evidence type="ECO:0000256" key="8">
    <source>
        <dbReference type="ARBA" id="ARBA00048366"/>
    </source>
</evidence>
<dbReference type="PROSITE" id="PS51163">
    <property type="entry name" value="YRDC"/>
    <property type="match status" value="1"/>
</dbReference>
<keyword evidence="4 9" id="KW-0819">tRNA processing</keyword>
<dbReference type="EC" id="2.7.7.87" evidence="9"/>
<dbReference type="GO" id="GO:0006450">
    <property type="term" value="P:regulation of translational fidelity"/>
    <property type="evidence" value="ECO:0007669"/>
    <property type="project" value="TreeGrafter"/>
</dbReference>
<dbReference type="HAMAP" id="MF_01852">
    <property type="entry name" value="TsaC"/>
    <property type="match status" value="1"/>
</dbReference>
<dbReference type="GO" id="GO:0003725">
    <property type="term" value="F:double-stranded RNA binding"/>
    <property type="evidence" value="ECO:0007669"/>
    <property type="project" value="InterPro"/>
</dbReference>
<accession>A0A3E0UAD4</accession>
<keyword evidence="2 9" id="KW-0963">Cytoplasm</keyword>
<dbReference type="InterPro" id="IPR023535">
    <property type="entry name" value="TC-AMP_synthase"/>
</dbReference>
<name>A0A3E0UAD4_9GAMM</name>